<keyword evidence="2" id="KW-0732">Signal</keyword>
<feature type="region of interest" description="Disordered" evidence="1">
    <location>
        <begin position="24"/>
        <end position="58"/>
    </location>
</feature>
<feature type="compositionally biased region" description="Pro residues" evidence="1">
    <location>
        <begin position="40"/>
        <end position="49"/>
    </location>
</feature>
<keyword evidence="4" id="KW-1185">Reference proteome</keyword>
<evidence type="ECO:0000313" key="4">
    <source>
        <dbReference type="Proteomes" id="UP000480684"/>
    </source>
</evidence>
<evidence type="ECO:0008006" key="5">
    <source>
        <dbReference type="Google" id="ProtNLM"/>
    </source>
</evidence>
<dbReference type="RefSeq" id="WP_163673690.1">
    <property type="nucleotide sequence ID" value="NZ_JAAIYP010000004.1"/>
</dbReference>
<dbReference type="Proteomes" id="UP000480684">
    <property type="component" value="Unassembled WGS sequence"/>
</dbReference>
<accession>A0A7C9UX02</accession>
<protein>
    <recommendedName>
        <fullName evidence="5">Surface antigen domain-containing protein</fullName>
    </recommendedName>
</protein>
<gene>
    <name evidence="3" type="ORF">G4223_01100</name>
</gene>
<dbReference type="AlphaFoldDB" id="A0A7C9UX02"/>
<feature type="signal peptide" evidence="2">
    <location>
        <begin position="1"/>
        <end position="24"/>
    </location>
</feature>
<feature type="chain" id="PRO_5028847916" description="Surface antigen domain-containing protein" evidence="2">
    <location>
        <begin position="25"/>
        <end position="168"/>
    </location>
</feature>
<reference evidence="3 4" key="1">
    <citation type="submission" date="2020-02" db="EMBL/GenBank/DDBJ databases">
        <authorList>
            <person name="Dziuba M."/>
            <person name="Kuznetsov B."/>
            <person name="Mardanov A."/>
            <person name="Ravin N."/>
            <person name="Grouzdev D."/>
        </authorList>
    </citation>
    <scope>NUCLEOTIDE SEQUENCE [LARGE SCALE GENOMIC DNA]</scope>
    <source>
        <strain evidence="3 4">SpK</strain>
    </source>
</reference>
<organism evidence="3 4">
    <name type="scientific">Magnetospirillum aberrantis SpK</name>
    <dbReference type="NCBI Taxonomy" id="908842"/>
    <lineage>
        <taxon>Bacteria</taxon>
        <taxon>Pseudomonadati</taxon>
        <taxon>Pseudomonadota</taxon>
        <taxon>Alphaproteobacteria</taxon>
        <taxon>Rhodospirillales</taxon>
        <taxon>Rhodospirillaceae</taxon>
        <taxon>Magnetospirillum</taxon>
    </lineage>
</organism>
<sequence>MFRRFFSRLALAVTLAATVSSALAQPFDPRDPGPRGGPGGPAPHGGPAPRPHHWHPGYGPYRGDSDAWQWLAFTAITLSLLDLMTEQQRRAHEYAQIQAATAPIGQRIVWNDGGASGSVVAVRDGTDSSGAYCREFQQDVTIGGRSEHAYGTACRQPDGAWKIVSTHN</sequence>
<dbReference type="EMBL" id="JAAIYP010000004">
    <property type="protein sequence ID" value="NFV78713.1"/>
    <property type="molecule type" value="Genomic_DNA"/>
</dbReference>
<proteinExistence type="predicted"/>
<evidence type="ECO:0000256" key="2">
    <source>
        <dbReference type="SAM" id="SignalP"/>
    </source>
</evidence>
<evidence type="ECO:0000313" key="3">
    <source>
        <dbReference type="EMBL" id="NFV78713.1"/>
    </source>
</evidence>
<evidence type="ECO:0000256" key="1">
    <source>
        <dbReference type="SAM" id="MobiDB-lite"/>
    </source>
</evidence>
<name>A0A7C9UX02_9PROT</name>
<comment type="caution">
    <text evidence="3">The sequence shown here is derived from an EMBL/GenBank/DDBJ whole genome shotgun (WGS) entry which is preliminary data.</text>
</comment>